<dbReference type="Pfam" id="PF00704">
    <property type="entry name" value="Glyco_hydro_18"/>
    <property type="match status" value="1"/>
</dbReference>
<sequence>MKKSIRQRLYPCFLAVIVVVVFFLLPSADVQAEGFRLIGYLPDYDLARLEDTVDLEMFTDVNYFSLIPEPDGTLSFSESGSEEQLHGLVKEAHNSNVRVGVSIGGWGLSENFAEATKADNQEKFIEEILSFVKKFDIDNVDIDWEYPSEEQAEQFALFIKKLNKKLADSATLSITVPTGIAANGQPSGHWGQHFLPEGLKEADWINIMSYDAQIDGYPQHSPLELHEQNLLYWNELLGGNHMNKLAAGIPFYGKAESGAVYSYRDIVQKVAEVPMADEVAIDGEIFYFNNKLTVKEKTLASIELGSLGLMIWTPTLDRTISSPSRLMDVVMETIREEAVTLDKSTDLSSVFSGHSLTILEKLFSVIAVLLIILGVVLFLGKFLFLLPKTIKGRKVNPQALGKAVGMGIGMLGILLLLYLLLPVTIFLLLVSLLLIVLLVLLIMLKKS</sequence>
<dbReference type="Gene3D" id="3.20.20.80">
    <property type="entry name" value="Glycosidases"/>
    <property type="match status" value="1"/>
</dbReference>
<dbReference type="InterPro" id="IPR011583">
    <property type="entry name" value="Chitinase_II/V-like_cat"/>
</dbReference>
<evidence type="ECO:0000256" key="1">
    <source>
        <dbReference type="SAM" id="Phobius"/>
    </source>
</evidence>
<keyword evidence="1" id="KW-1133">Transmembrane helix</keyword>
<dbReference type="GO" id="GO:0008061">
    <property type="term" value="F:chitin binding"/>
    <property type="evidence" value="ECO:0007669"/>
    <property type="project" value="InterPro"/>
</dbReference>
<feature type="transmembrane region" description="Helical" evidence="1">
    <location>
        <begin position="362"/>
        <end position="387"/>
    </location>
</feature>
<dbReference type="InterPro" id="IPR001223">
    <property type="entry name" value="Glyco_hydro18_cat"/>
</dbReference>
<dbReference type="EMBL" id="NGKA01000004">
    <property type="protein sequence ID" value="RSU14051.1"/>
    <property type="molecule type" value="Genomic_DNA"/>
</dbReference>
<dbReference type="GO" id="GO:0005975">
    <property type="term" value="P:carbohydrate metabolic process"/>
    <property type="evidence" value="ECO:0007669"/>
    <property type="project" value="InterPro"/>
</dbReference>
<gene>
    <name evidence="3" type="ORF">CBF29_03980</name>
</gene>
<dbReference type="PROSITE" id="PS51910">
    <property type="entry name" value="GH18_2"/>
    <property type="match status" value="1"/>
</dbReference>
<reference evidence="3 4" key="1">
    <citation type="submission" date="2017-05" db="EMBL/GenBank/DDBJ databases">
        <title>Vagococcus spp. assemblies.</title>
        <authorList>
            <person name="Gulvik C.A."/>
        </authorList>
    </citation>
    <scope>NUCLEOTIDE SEQUENCE [LARGE SCALE GENOMIC DNA]</scope>
    <source>
        <strain evidence="3 4">CCUG 51432</strain>
    </source>
</reference>
<feature type="transmembrane region" description="Helical" evidence="1">
    <location>
        <begin position="399"/>
        <end position="419"/>
    </location>
</feature>
<dbReference type="InterPro" id="IPR017853">
    <property type="entry name" value="GH"/>
</dbReference>
<protein>
    <recommendedName>
        <fullName evidence="2">GH18 domain-containing protein</fullName>
    </recommendedName>
</protein>
<evidence type="ECO:0000313" key="3">
    <source>
        <dbReference type="EMBL" id="RSU14051.1"/>
    </source>
</evidence>
<dbReference type="Proteomes" id="UP000287605">
    <property type="component" value="Unassembled WGS sequence"/>
</dbReference>
<proteinExistence type="predicted"/>
<keyword evidence="4" id="KW-1185">Reference proteome</keyword>
<keyword evidence="1" id="KW-0472">Membrane</keyword>
<evidence type="ECO:0000313" key="4">
    <source>
        <dbReference type="Proteomes" id="UP000287605"/>
    </source>
</evidence>
<keyword evidence="1" id="KW-0812">Transmembrane</keyword>
<feature type="transmembrane region" description="Helical" evidence="1">
    <location>
        <begin position="425"/>
        <end position="444"/>
    </location>
</feature>
<dbReference type="PANTHER" id="PTHR46073">
    <property type="entry name" value="CHITINASE"/>
    <property type="match status" value="1"/>
</dbReference>
<dbReference type="PANTHER" id="PTHR46073:SF4">
    <property type="entry name" value="GH18 DOMAIN-CONTAINING PROTEIN"/>
    <property type="match status" value="1"/>
</dbReference>
<dbReference type="OrthoDB" id="9775889at2"/>
<organism evidence="3 4">
    <name type="scientific">Vagococcus elongatus</name>
    <dbReference type="NCBI Taxonomy" id="180344"/>
    <lineage>
        <taxon>Bacteria</taxon>
        <taxon>Bacillati</taxon>
        <taxon>Bacillota</taxon>
        <taxon>Bacilli</taxon>
        <taxon>Lactobacillales</taxon>
        <taxon>Enterococcaceae</taxon>
        <taxon>Vagococcus</taxon>
    </lineage>
</organism>
<accession>A0A430B1C7</accession>
<feature type="domain" description="GH18" evidence="2">
    <location>
        <begin position="35"/>
        <end position="330"/>
    </location>
</feature>
<dbReference type="AlphaFoldDB" id="A0A430B1C7"/>
<dbReference type="RefSeq" id="WP_126807585.1">
    <property type="nucleotide sequence ID" value="NZ_NGKA01000004.1"/>
</dbReference>
<dbReference type="SMART" id="SM00636">
    <property type="entry name" value="Glyco_18"/>
    <property type="match status" value="1"/>
</dbReference>
<dbReference type="SUPFAM" id="SSF51445">
    <property type="entry name" value="(Trans)glycosidases"/>
    <property type="match status" value="1"/>
</dbReference>
<evidence type="ECO:0000259" key="2">
    <source>
        <dbReference type="PROSITE" id="PS51910"/>
    </source>
</evidence>
<dbReference type="Gene3D" id="3.40.5.30">
    <property type="entry name" value="(Trans)glycosidases - domain 2"/>
    <property type="match status" value="1"/>
</dbReference>
<comment type="caution">
    <text evidence="3">The sequence shown here is derived from an EMBL/GenBank/DDBJ whole genome shotgun (WGS) entry which is preliminary data.</text>
</comment>
<name>A0A430B1C7_9ENTE</name>